<evidence type="ECO:0000313" key="2">
    <source>
        <dbReference type="Proteomes" id="UP000579812"/>
    </source>
</evidence>
<proteinExistence type="predicted"/>
<reference evidence="1 2" key="1">
    <citation type="submission" date="2020-04" db="EMBL/GenBank/DDBJ databases">
        <title>Chromosome-level genome assembly of a cyprinid fish Onychostoma macrolepis by integration of Nanopore Sequencing, Bionano and Hi-C technology.</title>
        <authorList>
            <person name="Wang D."/>
        </authorList>
    </citation>
    <scope>NUCLEOTIDE SEQUENCE [LARGE SCALE GENOMIC DNA]</scope>
    <source>
        <strain evidence="1">SWU-2019</strain>
        <tissue evidence="1">Muscle</tissue>
    </source>
</reference>
<protein>
    <submittedName>
        <fullName evidence="1">Uncharacterized protein</fullName>
    </submittedName>
</protein>
<sequence length="75" mass="8749">MVDSQQWVYKHPRNLEGVPQASRKTWHDAKRESAFKVLPTLLPLSIYKSGGKVFRPTTRILEVIHLTHNLWGPTW</sequence>
<accession>A0A7J6C727</accession>
<name>A0A7J6C727_9TELE</name>
<keyword evidence="2" id="KW-1185">Reference proteome</keyword>
<evidence type="ECO:0000313" key="1">
    <source>
        <dbReference type="EMBL" id="KAF4102405.1"/>
    </source>
</evidence>
<comment type="caution">
    <text evidence="1">The sequence shown here is derived from an EMBL/GenBank/DDBJ whole genome shotgun (WGS) entry which is preliminary data.</text>
</comment>
<gene>
    <name evidence="1" type="ORF">G5714_017205</name>
</gene>
<dbReference type="Proteomes" id="UP000579812">
    <property type="component" value="Unassembled WGS sequence"/>
</dbReference>
<organism evidence="1 2">
    <name type="scientific">Onychostoma macrolepis</name>
    <dbReference type="NCBI Taxonomy" id="369639"/>
    <lineage>
        <taxon>Eukaryota</taxon>
        <taxon>Metazoa</taxon>
        <taxon>Chordata</taxon>
        <taxon>Craniata</taxon>
        <taxon>Vertebrata</taxon>
        <taxon>Euteleostomi</taxon>
        <taxon>Actinopterygii</taxon>
        <taxon>Neopterygii</taxon>
        <taxon>Teleostei</taxon>
        <taxon>Ostariophysi</taxon>
        <taxon>Cypriniformes</taxon>
        <taxon>Cyprinidae</taxon>
        <taxon>Acrossocheilinae</taxon>
        <taxon>Onychostoma</taxon>
    </lineage>
</organism>
<dbReference type="EMBL" id="JAAMOB010000017">
    <property type="protein sequence ID" value="KAF4102405.1"/>
    <property type="molecule type" value="Genomic_DNA"/>
</dbReference>
<dbReference type="AlphaFoldDB" id="A0A7J6C727"/>